<dbReference type="RefSeq" id="WP_223675860.1">
    <property type="nucleotide sequence ID" value="NZ_JAINZW010000003.1"/>
</dbReference>
<sequence>MTSPSLTSAHRAHAFALSALALLAAPLAHAADYVQAPGSVLTFATEYQGEVFVGRFPTFDTRISFDPAQPQAGTLDVSIGLAGADTDNIERDETLQGADFFNVARFPQARYTARGFRKLDGNRYAADGTLELRGVSKPVTLTFEWTPGVRPVLAGKASVSRLAHNVGGGDWADTELLPDAVAVSTRVNLQPAK</sequence>
<dbReference type="EMBL" id="JAINZW010000003">
    <property type="protein sequence ID" value="MBZ4039399.1"/>
    <property type="molecule type" value="Genomic_DNA"/>
</dbReference>
<dbReference type="Pfam" id="PF04264">
    <property type="entry name" value="YceI"/>
    <property type="match status" value="1"/>
</dbReference>
<dbReference type="InterPro" id="IPR036761">
    <property type="entry name" value="TTHA0802/YceI-like_sf"/>
</dbReference>
<keyword evidence="1" id="KW-0732">Signal</keyword>
<comment type="caution">
    <text evidence="3">The sequence shown here is derived from an EMBL/GenBank/DDBJ whole genome shotgun (WGS) entry which is preliminary data.</text>
</comment>
<dbReference type="Gene3D" id="2.40.128.110">
    <property type="entry name" value="Lipid/polyisoprenoid-binding, YceI-like"/>
    <property type="match status" value="1"/>
</dbReference>
<name>A0ABS7T696_9GAMM</name>
<feature type="signal peptide" evidence="1">
    <location>
        <begin position="1"/>
        <end position="30"/>
    </location>
</feature>
<gene>
    <name evidence="3" type="ORF">K6753_07615</name>
</gene>
<dbReference type="Proteomes" id="UP001430954">
    <property type="component" value="Unassembled WGS sequence"/>
</dbReference>
<dbReference type="InterPro" id="IPR007372">
    <property type="entry name" value="Lipid/polyisoprenoid-bd_YceI"/>
</dbReference>
<dbReference type="PANTHER" id="PTHR34406">
    <property type="entry name" value="PROTEIN YCEI"/>
    <property type="match status" value="1"/>
</dbReference>
<accession>A0ABS7T696</accession>
<protein>
    <submittedName>
        <fullName evidence="3">YceI family protein</fullName>
    </submittedName>
</protein>
<dbReference type="SMART" id="SM00867">
    <property type="entry name" value="YceI"/>
    <property type="match status" value="1"/>
</dbReference>
<evidence type="ECO:0000313" key="3">
    <source>
        <dbReference type="EMBL" id="MBZ4039399.1"/>
    </source>
</evidence>
<feature type="domain" description="Lipid/polyisoprenoid-binding YceI-like" evidence="2">
    <location>
        <begin position="32"/>
        <end position="190"/>
    </location>
</feature>
<dbReference type="PANTHER" id="PTHR34406:SF1">
    <property type="entry name" value="PROTEIN YCEI"/>
    <property type="match status" value="1"/>
</dbReference>
<dbReference type="SUPFAM" id="SSF101874">
    <property type="entry name" value="YceI-like"/>
    <property type="match status" value="1"/>
</dbReference>
<evidence type="ECO:0000256" key="1">
    <source>
        <dbReference type="SAM" id="SignalP"/>
    </source>
</evidence>
<evidence type="ECO:0000259" key="2">
    <source>
        <dbReference type="SMART" id="SM00867"/>
    </source>
</evidence>
<feature type="chain" id="PRO_5045168474" evidence="1">
    <location>
        <begin position="31"/>
        <end position="193"/>
    </location>
</feature>
<reference evidence="3 4" key="1">
    <citation type="submission" date="2021-09" db="EMBL/GenBank/DDBJ databases">
        <title>Lysobacter sp. 13A isolated from the river sediment.</title>
        <authorList>
            <person name="Liu H."/>
            <person name="Li S."/>
            <person name="Mao S."/>
        </authorList>
    </citation>
    <scope>NUCLEOTIDE SEQUENCE [LARGE SCALE GENOMIC DNA]</scope>
    <source>
        <strain evidence="3 4">13A</strain>
    </source>
</reference>
<evidence type="ECO:0000313" key="4">
    <source>
        <dbReference type="Proteomes" id="UP001430954"/>
    </source>
</evidence>
<proteinExistence type="predicted"/>
<organism evidence="3 4">
    <name type="scientific">Novilysobacter selenitireducens</name>
    <dbReference type="NCBI Taxonomy" id="2872639"/>
    <lineage>
        <taxon>Bacteria</taxon>
        <taxon>Pseudomonadati</taxon>
        <taxon>Pseudomonadota</taxon>
        <taxon>Gammaproteobacteria</taxon>
        <taxon>Lysobacterales</taxon>
        <taxon>Lysobacteraceae</taxon>
        <taxon>Novilysobacter</taxon>
    </lineage>
</organism>
<keyword evidence="4" id="KW-1185">Reference proteome</keyword>